<keyword evidence="3" id="KW-1185">Reference proteome</keyword>
<dbReference type="InterPro" id="IPR048898">
    <property type="entry name" value="OB_NMD3"/>
</dbReference>
<dbReference type="OrthoDB" id="203821at2759"/>
<feature type="domain" description="60S ribosomal export protein NMD3 OB-fold" evidence="1">
    <location>
        <begin position="10"/>
        <end position="41"/>
    </location>
</feature>
<evidence type="ECO:0000259" key="1">
    <source>
        <dbReference type="Pfam" id="PF21192"/>
    </source>
</evidence>
<dbReference type="GO" id="GO:0043023">
    <property type="term" value="F:ribosomal large subunit binding"/>
    <property type="evidence" value="ECO:0007669"/>
    <property type="project" value="InterPro"/>
</dbReference>
<reference evidence="4" key="1">
    <citation type="submission" date="2017-02" db="UniProtKB">
        <authorList>
            <consortium name="WormBaseParasite"/>
        </authorList>
    </citation>
    <scope>IDENTIFICATION</scope>
</reference>
<dbReference type="GO" id="GO:0005634">
    <property type="term" value="C:nucleus"/>
    <property type="evidence" value="ECO:0007669"/>
    <property type="project" value="TreeGrafter"/>
</dbReference>
<gene>
    <name evidence="2" type="ORF">EVEC_LOCUS11782</name>
</gene>
<dbReference type="GO" id="GO:0000055">
    <property type="term" value="P:ribosomal large subunit export from nucleus"/>
    <property type="evidence" value="ECO:0007669"/>
    <property type="project" value="TreeGrafter"/>
</dbReference>
<dbReference type="Pfam" id="PF21192">
    <property type="entry name" value="OB_NMD3"/>
    <property type="match status" value="1"/>
</dbReference>
<dbReference type="GO" id="GO:0005737">
    <property type="term" value="C:cytoplasm"/>
    <property type="evidence" value="ECO:0007669"/>
    <property type="project" value="TreeGrafter"/>
</dbReference>
<organism evidence="4">
    <name type="scientific">Enterobius vermicularis</name>
    <name type="common">Human pinworm</name>
    <dbReference type="NCBI Taxonomy" id="51028"/>
    <lineage>
        <taxon>Eukaryota</taxon>
        <taxon>Metazoa</taxon>
        <taxon>Ecdysozoa</taxon>
        <taxon>Nematoda</taxon>
        <taxon>Chromadorea</taxon>
        <taxon>Rhabditida</taxon>
        <taxon>Spirurina</taxon>
        <taxon>Oxyuridomorpha</taxon>
        <taxon>Oxyuroidea</taxon>
        <taxon>Oxyuridae</taxon>
        <taxon>Enterobius</taxon>
    </lineage>
</organism>
<evidence type="ECO:0000313" key="3">
    <source>
        <dbReference type="Proteomes" id="UP000274131"/>
    </source>
</evidence>
<name>A0A0N4VNN7_ENTVE</name>
<dbReference type="AlphaFoldDB" id="A0A0N4VNN7"/>
<dbReference type="InterPro" id="IPR039768">
    <property type="entry name" value="Nmd3"/>
</dbReference>
<reference evidence="2 3" key="2">
    <citation type="submission" date="2018-10" db="EMBL/GenBank/DDBJ databases">
        <authorList>
            <consortium name="Pathogen Informatics"/>
        </authorList>
    </citation>
    <scope>NUCLEOTIDE SEQUENCE [LARGE SCALE GENOMIC DNA]</scope>
</reference>
<protein>
    <submittedName>
        <fullName evidence="4">EF-hand domain-containing protein</fullName>
    </submittedName>
</protein>
<dbReference type="WBParaSite" id="EVEC_0001260501-mRNA-1">
    <property type="protein sequence ID" value="EVEC_0001260501-mRNA-1"/>
    <property type="gene ID" value="EVEC_0001260501"/>
</dbReference>
<proteinExistence type="predicted"/>
<dbReference type="Proteomes" id="UP000274131">
    <property type="component" value="Unassembled WGS sequence"/>
</dbReference>
<accession>A0A0N4VNN7</accession>
<evidence type="ECO:0000313" key="2">
    <source>
        <dbReference type="EMBL" id="VDD97031.1"/>
    </source>
</evidence>
<dbReference type="PANTHER" id="PTHR12746">
    <property type="entry name" value="NONSENSE-MEDIATED MRNA DECAY PROTEIN 3"/>
    <property type="match status" value="1"/>
</dbReference>
<evidence type="ECO:0000313" key="4">
    <source>
        <dbReference type="WBParaSite" id="EVEC_0001260501-mRNA-1"/>
    </source>
</evidence>
<dbReference type="EMBL" id="UXUI01012692">
    <property type="protein sequence ID" value="VDD97031.1"/>
    <property type="molecule type" value="Genomic_DNA"/>
</dbReference>
<sequence>MFHLSYTLRVPGFDLRNSNINNAILDGMKPERIPDVILVKKVFDKTLRRKRRAWKLKRMVVGGKEISDSASVENTYEVLFIIYDWLLADRCKGHESEFLNKEFMEDLEEDEQMREKINIYRDKVKEYVAVNVEEEDIPAGPSLEEMLEDLDLNNDVEMTEQ</sequence>
<dbReference type="PANTHER" id="PTHR12746:SF2">
    <property type="entry name" value="60S RIBOSOMAL EXPORT PROTEIN NMD3"/>
    <property type="match status" value="1"/>
</dbReference>
<dbReference type="STRING" id="51028.A0A0N4VNN7"/>